<dbReference type="GeneID" id="9836816"/>
<reference evidence="8 9" key="2">
    <citation type="journal article" date="2014" name="BMC Genomics">
        <title>An improved genome of the model marine alga Ostreococcus tauri unfolds by assessing Illumina de novo assemblies.</title>
        <authorList>
            <person name="Blanc-Mathieu R."/>
            <person name="Verhelst B."/>
            <person name="Derelle E."/>
            <person name="Rombauts S."/>
            <person name="Bouget F.Y."/>
            <person name="Carre I."/>
            <person name="Chateau A."/>
            <person name="Eyre-Walker A."/>
            <person name="Grimsley N."/>
            <person name="Moreau H."/>
            <person name="Piegu B."/>
            <person name="Rivals E."/>
            <person name="Schackwitz W."/>
            <person name="Van de Peer Y."/>
            <person name="Piganeau G."/>
        </authorList>
    </citation>
    <scope>NUCLEOTIDE SEQUENCE [LARGE SCALE GENOMIC DNA]</scope>
    <source>
        <strain evidence="9">OTTH 0595 / CCAP 157/2 / RCC745</strain>
    </source>
</reference>
<evidence type="ECO:0000313" key="9">
    <source>
        <dbReference type="Proteomes" id="UP000009170"/>
    </source>
</evidence>
<reference evidence="9" key="1">
    <citation type="journal article" date="2006" name="Proc. Natl. Acad. Sci. U.S.A.">
        <title>Genome analysis of the smallest free-living eukaryote Ostreococcus tauri unveils many unique features.</title>
        <authorList>
            <person name="Derelle E."/>
            <person name="Ferraz C."/>
            <person name="Rombauts S."/>
            <person name="Rouze P."/>
            <person name="Worden A.Z."/>
            <person name="Robbens S."/>
            <person name="Partensky F."/>
            <person name="Degroeve S."/>
            <person name="Echeynie S."/>
            <person name="Cooke R."/>
            <person name="Saeys Y."/>
            <person name="Wuyts J."/>
            <person name="Jabbari K."/>
            <person name="Bowler C."/>
            <person name="Panaud O."/>
            <person name="Piegu B."/>
            <person name="Ball S.G."/>
            <person name="Ral J.-P."/>
            <person name="Bouget F.-Y."/>
            <person name="Piganeau G."/>
            <person name="De Baets B."/>
            <person name="Picard A."/>
            <person name="Delseny M."/>
            <person name="Demaille J."/>
            <person name="Van de Peer Y."/>
            <person name="Moreau H."/>
        </authorList>
    </citation>
    <scope>NUCLEOTIDE SEQUENCE [LARGE SCALE GENOMIC DNA]</scope>
    <source>
        <strain evidence="9">OTTH 0595 / CCAP 157/2 / RCC745</strain>
    </source>
</reference>
<keyword evidence="5" id="KW-0949">S-adenosyl-L-methionine</keyword>
<dbReference type="InterPro" id="IPR029063">
    <property type="entry name" value="SAM-dependent_MTases_sf"/>
</dbReference>
<dbReference type="EMBL" id="CAID01000007">
    <property type="protein sequence ID" value="CAL54314.1"/>
    <property type="molecule type" value="Genomic_DNA"/>
</dbReference>
<dbReference type="InParanoid" id="Q015W5"/>
<dbReference type="GO" id="GO:0043527">
    <property type="term" value="C:tRNA methyltransferase complex"/>
    <property type="evidence" value="ECO:0007669"/>
    <property type="project" value="TreeGrafter"/>
</dbReference>
<dbReference type="Gene3D" id="3.40.50.150">
    <property type="entry name" value="Vaccinia Virus protein VP39"/>
    <property type="match status" value="1"/>
</dbReference>
<dbReference type="Proteomes" id="UP000009170">
    <property type="component" value="Unassembled WGS sequence"/>
</dbReference>
<dbReference type="InterPro" id="IPR003358">
    <property type="entry name" value="tRNA_(Gua-N-7)_MeTrfase_Trmb"/>
</dbReference>
<accession>Q015W5</accession>
<dbReference type="PANTHER" id="PTHR23417">
    <property type="entry name" value="3-DEOXY-D-MANNO-OCTULOSONIC-ACID TRANSFERASE/TRNA GUANINE-N 7 - -METHYLTRANSFERASE"/>
    <property type="match status" value="1"/>
</dbReference>
<name>Q015W5_OSTTA</name>
<evidence type="ECO:0000259" key="7">
    <source>
        <dbReference type="Pfam" id="PF11722"/>
    </source>
</evidence>
<keyword evidence="3 8" id="KW-0489">Methyltransferase</keyword>
<keyword evidence="4" id="KW-0808">Transferase</keyword>
<protein>
    <recommendedName>
        <fullName evidence="2">tRNA (guanine(46)-N(7))-methyltransferase</fullName>
        <ecNumber evidence="2">2.1.1.33</ecNumber>
    </recommendedName>
</protein>
<dbReference type="STRING" id="70448.Q015W5"/>
<evidence type="ECO:0000256" key="1">
    <source>
        <dbReference type="ARBA" id="ARBA00000142"/>
    </source>
</evidence>
<evidence type="ECO:0000256" key="4">
    <source>
        <dbReference type="ARBA" id="ARBA00022679"/>
    </source>
</evidence>
<dbReference type="Pfam" id="PF11722">
    <property type="entry name" value="zf-TRM13_CCCH"/>
    <property type="match status" value="1"/>
</dbReference>
<dbReference type="Pfam" id="PF02390">
    <property type="entry name" value="Methyltransf_4"/>
    <property type="match status" value="1"/>
</dbReference>
<dbReference type="PANTHER" id="PTHR23417:SF21">
    <property type="entry name" value="TRNA (GUANINE-N(7)-)-METHYLTRANSFERASE"/>
    <property type="match status" value="1"/>
</dbReference>
<sequence length="417" mass="46506">MTSTARADELRSILRDRDETYERETHVRSSLSAINADAEWRALYDELKTLELELAGTPRRGFCLAYVKRKRRYCAYRARDGGTMCTLHRDLEESSDGGGDGDGGGGGGDADGAAAVCQAIERTTLASEGEATSTTLVNVTSGKKKNINRRMKKMTNPLAAPYQTPKTLDEAHWARVFGGSDALKRPLLVDIGTAKGGFIKALARERADACTRAKSIEYNLVGVEIYEPLVIAANAWVQTNRGSLKRRAHFVHCNANVSLKSLNLPNIRAICVQFPDPWSRARHVERRVMTPDFARTIADVLPSGGELYCCSDVRALAEEMYDVVAANDDFKLDEVTYKRIGEMAEPSESMPLENVPELDEAHKYEWKSLSDIKSEENVQPSSKRRWLRANPYDAHTERDIVCEGKIRPVYRFAVIRA</sequence>
<comment type="catalytic activity">
    <reaction evidence="1">
        <text>guanosine(46) in tRNA + S-adenosyl-L-methionine = N(7)-methylguanosine(46) in tRNA + S-adenosyl-L-homocysteine</text>
        <dbReference type="Rhea" id="RHEA:42708"/>
        <dbReference type="Rhea" id="RHEA-COMP:10188"/>
        <dbReference type="Rhea" id="RHEA-COMP:10189"/>
        <dbReference type="ChEBI" id="CHEBI:57856"/>
        <dbReference type="ChEBI" id="CHEBI:59789"/>
        <dbReference type="ChEBI" id="CHEBI:74269"/>
        <dbReference type="ChEBI" id="CHEBI:74480"/>
        <dbReference type="EC" id="2.1.1.33"/>
    </reaction>
</comment>
<evidence type="ECO:0000313" key="8">
    <source>
        <dbReference type="EMBL" id="CAL54314.1"/>
    </source>
</evidence>
<organism evidence="8 9">
    <name type="scientific">Ostreococcus tauri</name>
    <name type="common">Marine green alga</name>
    <dbReference type="NCBI Taxonomy" id="70448"/>
    <lineage>
        <taxon>Eukaryota</taxon>
        <taxon>Viridiplantae</taxon>
        <taxon>Chlorophyta</taxon>
        <taxon>Mamiellophyceae</taxon>
        <taxon>Mamiellales</taxon>
        <taxon>Bathycoccaceae</taxon>
        <taxon>Ostreococcus</taxon>
    </lineage>
</organism>
<dbReference type="AlphaFoldDB" id="Q015W5"/>
<evidence type="ECO:0000256" key="3">
    <source>
        <dbReference type="ARBA" id="ARBA00022603"/>
    </source>
</evidence>
<gene>
    <name evidence="8" type="ORF">OT_ostta07g00420</name>
</gene>
<keyword evidence="9" id="KW-1185">Reference proteome</keyword>
<dbReference type="SUPFAM" id="SSF53335">
    <property type="entry name" value="S-adenosyl-L-methionine-dependent methyltransferases"/>
    <property type="match status" value="1"/>
</dbReference>
<feature type="domain" description="Zinc finger CCCH-type TRM13" evidence="7">
    <location>
        <begin position="62"/>
        <end position="88"/>
    </location>
</feature>
<dbReference type="RefSeq" id="XP_003080147.1">
    <property type="nucleotide sequence ID" value="XM_003080099.1"/>
</dbReference>
<evidence type="ECO:0000256" key="6">
    <source>
        <dbReference type="ARBA" id="ARBA00022694"/>
    </source>
</evidence>
<dbReference type="PROSITE" id="PS51625">
    <property type="entry name" value="SAM_MT_TRMB"/>
    <property type="match status" value="1"/>
</dbReference>
<dbReference type="InterPro" id="IPR021721">
    <property type="entry name" value="Znf_CCCH-type_TRM13"/>
</dbReference>
<dbReference type="GO" id="GO:0008176">
    <property type="term" value="F:tRNA (guanine(46)-N7)-methyltransferase activity"/>
    <property type="evidence" value="ECO:0007669"/>
    <property type="project" value="UniProtKB-EC"/>
</dbReference>
<keyword evidence="6" id="KW-0819">tRNA processing</keyword>
<dbReference type="KEGG" id="ota:OT_ostta07g00420"/>
<proteinExistence type="predicted"/>
<evidence type="ECO:0000256" key="2">
    <source>
        <dbReference type="ARBA" id="ARBA00011977"/>
    </source>
</evidence>
<dbReference type="OrthoDB" id="47276at2759"/>
<dbReference type="EC" id="2.1.1.33" evidence="2"/>
<comment type="caution">
    <text evidence="8">The sequence shown here is derived from an EMBL/GenBank/DDBJ whole genome shotgun (WGS) entry which is preliminary data.</text>
</comment>
<evidence type="ECO:0000256" key="5">
    <source>
        <dbReference type="ARBA" id="ARBA00022691"/>
    </source>
</evidence>